<evidence type="ECO:0000313" key="2">
    <source>
        <dbReference type="Proteomes" id="UP001362999"/>
    </source>
</evidence>
<reference evidence="1 2" key="1">
    <citation type="journal article" date="2024" name="J Genomics">
        <title>Draft genome sequencing and assembly of Favolaschia claudopus CIRM-BRFM 2984 isolated from oak limbs.</title>
        <authorList>
            <person name="Navarro D."/>
            <person name="Drula E."/>
            <person name="Chaduli D."/>
            <person name="Cazenave R."/>
            <person name="Ahrendt S."/>
            <person name="Wang J."/>
            <person name="Lipzen A."/>
            <person name="Daum C."/>
            <person name="Barry K."/>
            <person name="Grigoriev I.V."/>
            <person name="Favel A."/>
            <person name="Rosso M.N."/>
            <person name="Martin F."/>
        </authorList>
    </citation>
    <scope>NUCLEOTIDE SEQUENCE [LARGE SCALE GENOMIC DNA]</scope>
    <source>
        <strain evidence="1 2">CIRM-BRFM 2984</strain>
    </source>
</reference>
<accession>A0AAV9ZVP0</accession>
<dbReference type="AlphaFoldDB" id="A0AAV9ZVP0"/>
<protein>
    <submittedName>
        <fullName evidence="1">Uncharacterized protein</fullName>
    </submittedName>
</protein>
<organism evidence="1 2">
    <name type="scientific">Favolaschia claudopus</name>
    <dbReference type="NCBI Taxonomy" id="2862362"/>
    <lineage>
        <taxon>Eukaryota</taxon>
        <taxon>Fungi</taxon>
        <taxon>Dikarya</taxon>
        <taxon>Basidiomycota</taxon>
        <taxon>Agaricomycotina</taxon>
        <taxon>Agaricomycetes</taxon>
        <taxon>Agaricomycetidae</taxon>
        <taxon>Agaricales</taxon>
        <taxon>Marasmiineae</taxon>
        <taxon>Mycenaceae</taxon>
        <taxon>Favolaschia</taxon>
    </lineage>
</organism>
<feature type="non-terminal residue" evidence="1">
    <location>
        <position position="181"/>
    </location>
</feature>
<feature type="non-terminal residue" evidence="1">
    <location>
        <position position="1"/>
    </location>
</feature>
<gene>
    <name evidence="1" type="ORF">R3P38DRAFT_2437534</name>
</gene>
<comment type="caution">
    <text evidence="1">The sequence shown here is derived from an EMBL/GenBank/DDBJ whole genome shotgun (WGS) entry which is preliminary data.</text>
</comment>
<evidence type="ECO:0000313" key="1">
    <source>
        <dbReference type="EMBL" id="KAK6992990.1"/>
    </source>
</evidence>
<name>A0AAV9ZVP0_9AGAR</name>
<dbReference type="EMBL" id="JAWWNJ010000105">
    <property type="protein sequence ID" value="KAK6992990.1"/>
    <property type="molecule type" value="Genomic_DNA"/>
</dbReference>
<keyword evidence="2" id="KW-1185">Reference proteome</keyword>
<dbReference type="Proteomes" id="UP001362999">
    <property type="component" value="Unassembled WGS sequence"/>
</dbReference>
<proteinExistence type="predicted"/>
<sequence>LGLLAMYCALAYSTLQMQKSSFLYINPGAQYPCPASVFSAITIELGGPHFRTDHRGVPWEYEPASWAILTAIGNYRPVNGGHIIFWDFGLVVQFPPGATILIPPGLIRYSFVKVAEHHTRYSILQWAGAGIQRFLDNDDRTDLQFATTTTKKEHEGREGRRRRDHLASIGMFPFVDELREG</sequence>